<dbReference type="eggNOG" id="COG2972">
    <property type="taxonomic scope" value="Bacteria"/>
</dbReference>
<dbReference type="InterPro" id="IPR036457">
    <property type="entry name" value="PPM-type-like_dom_sf"/>
</dbReference>
<dbReference type="Pfam" id="PF07228">
    <property type="entry name" value="SpoIIE"/>
    <property type="match status" value="1"/>
</dbReference>
<dbReference type="EMBL" id="ATHJ01000022">
    <property type="protein sequence ID" value="EPR44632.1"/>
    <property type="molecule type" value="Genomic_DNA"/>
</dbReference>
<dbReference type="PROSITE" id="PS50885">
    <property type="entry name" value="HAMP"/>
    <property type="match status" value="1"/>
</dbReference>
<dbReference type="Gene3D" id="3.60.40.10">
    <property type="entry name" value="PPM-type phosphatase domain"/>
    <property type="match status" value="1"/>
</dbReference>
<organism evidence="3 4">
    <name type="scientific">Desulfococcus multivorans DSM 2059</name>
    <dbReference type="NCBI Taxonomy" id="1121405"/>
    <lineage>
        <taxon>Bacteria</taxon>
        <taxon>Pseudomonadati</taxon>
        <taxon>Thermodesulfobacteriota</taxon>
        <taxon>Desulfobacteria</taxon>
        <taxon>Desulfobacterales</taxon>
        <taxon>Desulfococcaceae</taxon>
        <taxon>Desulfococcus</taxon>
    </lineage>
</organism>
<accession>S7U5L6</accession>
<dbReference type="InterPro" id="IPR003660">
    <property type="entry name" value="HAMP_dom"/>
</dbReference>
<reference evidence="3 4" key="1">
    <citation type="journal article" date="2013" name="Genome Announc.">
        <title>Draft genome sequences for three mercury-methylating, sulfate-reducing bacteria.</title>
        <authorList>
            <person name="Brown S.D."/>
            <person name="Hurt R.A.Jr."/>
            <person name="Gilmour C.C."/>
            <person name="Elias D.A."/>
        </authorList>
    </citation>
    <scope>NUCLEOTIDE SEQUENCE [LARGE SCALE GENOMIC DNA]</scope>
    <source>
        <strain evidence="3 4">DSM 2059</strain>
    </source>
</reference>
<dbReference type="SMART" id="SM00304">
    <property type="entry name" value="HAMP"/>
    <property type="match status" value="1"/>
</dbReference>
<dbReference type="SUPFAM" id="SSF158472">
    <property type="entry name" value="HAMP domain-like"/>
    <property type="match status" value="1"/>
</dbReference>
<keyword evidence="1" id="KW-0378">Hydrolase</keyword>
<dbReference type="eggNOG" id="COG2208">
    <property type="taxonomic scope" value="Bacteria"/>
</dbReference>
<gene>
    <name evidence="3" type="ORF">dsmv_1091</name>
</gene>
<dbReference type="Pfam" id="PF00672">
    <property type="entry name" value="HAMP"/>
    <property type="match status" value="1"/>
</dbReference>
<feature type="domain" description="HAMP" evidence="2">
    <location>
        <begin position="413"/>
        <end position="465"/>
    </location>
</feature>
<dbReference type="Gene3D" id="3.30.450.20">
    <property type="entry name" value="PAS domain"/>
    <property type="match status" value="1"/>
</dbReference>
<dbReference type="PANTHER" id="PTHR43156">
    <property type="entry name" value="STAGE II SPORULATION PROTEIN E-RELATED"/>
    <property type="match status" value="1"/>
</dbReference>
<name>S7U5L6_DESML</name>
<dbReference type="PATRIC" id="fig|1121405.3.peg.327"/>
<dbReference type="GO" id="GO:0007165">
    <property type="term" value="P:signal transduction"/>
    <property type="evidence" value="ECO:0007669"/>
    <property type="project" value="InterPro"/>
</dbReference>
<dbReference type="CDD" id="cd18773">
    <property type="entry name" value="PDC1_HK_sensor"/>
    <property type="match status" value="1"/>
</dbReference>
<protein>
    <submittedName>
        <fullName evidence="3">Serine phosphatase</fullName>
    </submittedName>
</protein>
<evidence type="ECO:0000259" key="2">
    <source>
        <dbReference type="PROSITE" id="PS50885"/>
    </source>
</evidence>
<dbReference type="Proteomes" id="UP000014977">
    <property type="component" value="Unassembled WGS sequence"/>
</dbReference>
<evidence type="ECO:0000313" key="3">
    <source>
        <dbReference type="EMBL" id="EPR44632.1"/>
    </source>
</evidence>
<dbReference type="STRING" id="897.B2D07_17345"/>
<dbReference type="CDD" id="cd06225">
    <property type="entry name" value="HAMP"/>
    <property type="match status" value="1"/>
</dbReference>
<dbReference type="OrthoDB" id="9802500at2"/>
<dbReference type="Gene3D" id="6.10.340.10">
    <property type="match status" value="1"/>
</dbReference>
<comment type="caution">
    <text evidence="3">The sequence shown here is derived from an EMBL/GenBank/DDBJ whole genome shotgun (WGS) entry which is preliminary data.</text>
</comment>
<evidence type="ECO:0000313" key="4">
    <source>
        <dbReference type="Proteomes" id="UP000014977"/>
    </source>
</evidence>
<dbReference type="InterPro" id="IPR052016">
    <property type="entry name" value="Bact_Sigma-Reg"/>
</dbReference>
<proteinExistence type="predicted"/>
<dbReference type="SMART" id="SM00331">
    <property type="entry name" value="PP2C_SIG"/>
    <property type="match status" value="1"/>
</dbReference>
<dbReference type="InterPro" id="IPR001932">
    <property type="entry name" value="PPM-type_phosphatase-like_dom"/>
</dbReference>
<keyword evidence="4" id="KW-1185">Reference proteome</keyword>
<dbReference type="AlphaFoldDB" id="S7U5L6"/>
<sequence length="713" mass="77866">MRIRWKILVLLLAVSMVPMLALRWKAGGLFHALALELSEQARDTLATQSTQALKRLVEDHARVLKRDAELIDMILRVRTAELERRLWGSPVPAERSIRETDRAGEAPAGDLKERDPSVYCRLVETGVCEPLSVSRREPLWRFPPGTAAPYRELTAGRLEGMATLYDAVDREFPGLFLWQMVVLDNGIQTLYPGPAGVSLPDGRDASWYRQVRDRGKTVWSMPVIDALTCRIVIPVAAPIHGPDGAFAGAAALMVPVSTLLHENKHIRMLSRNVISLLVRAVPRSASREAGVMIIASEDPGAERGREWRYLQTVRWLSSDVPGAMDAVISDLMNRRSGISEVPYGGDATIMAYSVISAEGTSLLLIVPKSDLIADAESMERYVQARFIEEMRTTRILFSGVLVAVFLISLVLSRYVTHNIHKVLEGSRRLATGDFSTRIDIRSRDEVGELGRAFNRMVPDLEERIRLKQGLEVASSVQKNLLPGKPPHLPGFDMAAVSRYCDETGGDFHDFIPLNRGGVPGLGVAVGDVSGHGISAALLMATARAFLKGRVGQPGDLATVIGDVNRLVCRDTDATGQFLTLFYMEIAPDAAAVDWIRAGHDPAVWYDPETGAFAELKGKGAALGIDEGMTYTAGRRTGLSPGHIIAVGTDGIWEARNAAGEMFGKHRFKALIRSHADRTAAGILEGILAGLEAFRGPRPQSDDVTIVIVKKTEG</sequence>
<dbReference type="RefSeq" id="WP_020875331.1">
    <property type="nucleotide sequence ID" value="NZ_ATHJ01000022.1"/>
</dbReference>
<dbReference type="GO" id="GO:0016791">
    <property type="term" value="F:phosphatase activity"/>
    <property type="evidence" value="ECO:0007669"/>
    <property type="project" value="TreeGrafter"/>
</dbReference>
<evidence type="ECO:0000256" key="1">
    <source>
        <dbReference type="ARBA" id="ARBA00022801"/>
    </source>
</evidence>
<dbReference type="GO" id="GO:0016020">
    <property type="term" value="C:membrane"/>
    <property type="evidence" value="ECO:0007669"/>
    <property type="project" value="InterPro"/>
</dbReference>
<dbReference type="PANTHER" id="PTHR43156:SF2">
    <property type="entry name" value="STAGE II SPORULATION PROTEIN E"/>
    <property type="match status" value="1"/>
</dbReference>